<dbReference type="SMART" id="SM00421">
    <property type="entry name" value="HTH_LUXR"/>
    <property type="match status" value="1"/>
</dbReference>
<sequence length="223" mass="24054">MSRPIRVLIADDQSLVRAGFRMLIDSEPDMEVVGEASDGAAAAELARDTRPDVVLMDIQMPGVDGLEGIRRIVAEADLETVRILILTTFDDDAYAIEGINAGAAGFLLKTTDPAQLLHGIRVVAGGEELLASGLARRLIARFALPSGAAGDAVFDRLTAREREVVELVAQGLDNEEISRRLHISMATTKTHVSRALAKLDARDRAQLVSLAYRHGLVRPPRAN</sequence>
<dbReference type="InterPro" id="IPR011006">
    <property type="entry name" value="CheY-like_superfamily"/>
</dbReference>
<dbReference type="RefSeq" id="WP_204069323.1">
    <property type="nucleotide sequence ID" value="NZ_BOOJ01000081.1"/>
</dbReference>
<dbReference type="CDD" id="cd17535">
    <property type="entry name" value="REC_NarL-like"/>
    <property type="match status" value="1"/>
</dbReference>
<dbReference type="InterPro" id="IPR039420">
    <property type="entry name" value="WalR-like"/>
</dbReference>
<evidence type="ECO:0000313" key="9">
    <source>
        <dbReference type="Proteomes" id="UP000619788"/>
    </source>
</evidence>
<dbReference type="Pfam" id="PF00072">
    <property type="entry name" value="Response_reg"/>
    <property type="match status" value="1"/>
</dbReference>
<keyword evidence="3 8" id="KW-0238">DNA-binding</keyword>
<dbReference type="GO" id="GO:0003677">
    <property type="term" value="F:DNA binding"/>
    <property type="evidence" value="ECO:0007669"/>
    <property type="project" value="UniProtKB-KW"/>
</dbReference>
<evidence type="ECO:0000313" key="8">
    <source>
        <dbReference type="EMBL" id="GIH97316.1"/>
    </source>
</evidence>
<evidence type="ECO:0000256" key="5">
    <source>
        <dbReference type="PROSITE-ProRule" id="PRU00169"/>
    </source>
</evidence>
<reference evidence="8 9" key="1">
    <citation type="submission" date="2021-01" db="EMBL/GenBank/DDBJ databases">
        <title>Whole genome shotgun sequence of Planobispora siamensis NBRC 107568.</title>
        <authorList>
            <person name="Komaki H."/>
            <person name="Tamura T."/>
        </authorList>
    </citation>
    <scope>NUCLEOTIDE SEQUENCE [LARGE SCALE GENOMIC DNA]</scope>
    <source>
        <strain evidence="8 9">NBRC 107568</strain>
    </source>
</reference>
<dbReference type="CDD" id="cd06170">
    <property type="entry name" value="LuxR_C_like"/>
    <property type="match status" value="1"/>
</dbReference>
<dbReference type="PRINTS" id="PR00038">
    <property type="entry name" value="HTHLUXR"/>
</dbReference>
<keyword evidence="1 5" id="KW-0597">Phosphoprotein</keyword>
<evidence type="ECO:0000256" key="4">
    <source>
        <dbReference type="ARBA" id="ARBA00023163"/>
    </source>
</evidence>
<gene>
    <name evidence="8" type="ORF">Psi01_79460</name>
</gene>
<dbReference type="InterPro" id="IPR016032">
    <property type="entry name" value="Sig_transdc_resp-reg_C-effctor"/>
</dbReference>
<accession>A0A8J3SMU4</accession>
<evidence type="ECO:0000259" key="7">
    <source>
        <dbReference type="PROSITE" id="PS50110"/>
    </source>
</evidence>
<proteinExistence type="predicted"/>
<dbReference type="Pfam" id="PF00196">
    <property type="entry name" value="GerE"/>
    <property type="match status" value="1"/>
</dbReference>
<dbReference type="PROSITE" id="PS50043">
    <property type="entry name" value="HTH_LUXR_2"/>
    <property type="match status" value="1"/>
</dbReference>
<dbReference type="AlphaFoldDB" id="A0A8J3SMU4"/>
<organism evidence="8 9">
    <name type="scientific">Planobispora siamensis</name>
    <dbReference type="NCBI Taxonomy" id="936338"/>
    <lineage>
        <taxon>Bacteria</taxon>
        <taxon>Bacillati</taxon>
        <taxon>Actinomycetota</taxon>
        <taxon>Actinomycetes</taxon>
        <taxon>Streptosporangiales</taxon>
        <taxon>Streptosporangiaceae</taxon>
        <taxon>Planobispora</taxon>
    </lineage>
</organism>
<dbReference type="SMART" id="SM00448">
    <property type="entry name" value="REC"/>
    <property type="match status" value="1"/>
</dbReference>
<keyword evidence="2" id="KW-0805">Transcription regulation</keyword>
<name>A0A8J3SMU4_9ACTN</name>
<protein>
    <submittedName>
        <fullName evidence="8">DNA-binding response regulator</fullName>
    </submittedName>
</protein>
<feature type="domain" description="Response regulatory" evidence="7">
    <location>
        <begin position="6"/>
        <end position="124"/>
    </location>
</feature>
<dbReference type="PROSITE" id="PS50110">
    <property type="entry name" value="RESPONSE_REGULATORY"/>
    <property type="match status" value="1"/>
</dbReference>
<dbReference type="InterPro" id="IPR000792">
    <property type="entry name" value="Tscrpt_reg_LuxR_C"/>
</dbReference>
<dbReference type="PANTHER" id="PTHR43214">
    <property type="entry name" value="TWO-COMPONENT RESPONSE REGULATOR"/>
    <property type="match status" value="1"/>
</dbReference>
<dbReference type="GO" id="GO:0000160">
    <property type="term" value="P:phosphorelay signal transduction system"/>
    <property type="evidence" value="ECO:0007669"/>
    <property type="project" value="InterPro"/>
</dbReference>
<dbReference type="PANTHER" id="PTHR43214:SF24">
    <property type="entry name" value="TRANSCRIPTIONAL REGULATORY PROTEIN NARL-RELATED"/>
    <property type="match status" value="1"/>
</dbReference>
<dbReference type="SUPFAM" id="SSF46894">
    <property type="entry name" value="C-terminal effector domain of the bipartite response regulators"/>
    <property type="match status" value="1"/>
</dbReference>
<dbReference type="Proteomes" id="UP000619788">
    <property type="component" value="Unassembled WGS sequence"/>
</dbReference>
<dbReference type="SUPFAM" id="SSF52172">
    <property type="entry name" value="CheY-like"/>
    <property type="match status" value="1"/>
</dbReference>
<keyword evidence="9" id="KW-1185">Reference proteome</keyword>
<dbReference type="EMBL" id="BOOJ01000081">
    <property type="protein sequence ID" value="GIH97316.1"/>
    <property type="molecule type" value="Genomic_DNA"/>
</dbReference>
<feature type="domain" description="HTH luxR-type" evidence="6">
    <location>
        <begin position="150"/>
        <end position="215"/>
    </location>
</feature>
<evidence type="ECO:0000256" key="2">
    <source>
        <dbReference type="ARBA" id="ARBA00023015"/>
    </source>
</evidence>
<comment type="caution">
    <text evidence="8">The sequence shown here is derived from an EMBL/GenBank/DDBJ whole genome shotgun (WGS) entry which is preliminary data.</text>
</comment>
<dbReference type="Gene3D" id="3.40.50.2300">
    <property type="match status" value="1"/>
</dbReference>
<dbReference type="GO" id="GO:0006355">
    <property type="term" value="P:regulation of DNA-templated transcription"/>
    <property type="evidence" value="ECO:0007669"/>
    <property type="project" value="InterPro"/>
</dbReference>
<evidence type="ECO:0000256" key="3">
    <source>
        <dbReference type="ARBA" id="ARBA00023125"/>
    </source>
</evidence>
<evidence type="ECO:0000259" key="6">
    <source>
        <dbReference type="PROSITE" id="PS50043"/>
    </source>
</evidence>
<evidence type="ECO:0000256" key="1">
    <source>
        <dbReference type="ARBA" id="ARBA00022553"/>
    </source>
</evidence>
<dbReference type="InterPro" id="IPR001789">
    <property type="entry name" value="Sig_transdc_resp-reg_receiver"/>
</dbReference>
<dbReference type="InterPro" id="IPR058245">
    <property type="entry name" value="NreC/VraR/RcsB-like_REC"/>
</dbReference>
<keyword evidence="4" id="KW-0804">Transcription</keyword>
<feature type="modified residue" description="4-aspartylphosphate" evidence="5">
    <location>
        <position position="57"/>
    </location>
</feature>